<comment type="caution">
    <text evidence="3">The sequence shown here is derived from an EMBL/GenBank/DDBJ whole genome shotgun (WGS) entry which is preliminary data.</text>
</comment>
<dbReference type="Gene3D" id="3.40.50.1820">
    <property type="entry name" value="alpha/beta hydrolase"/>
    <property type="match status" value="1"/>
</dbReference>
<dbReference type="GO" id="GO:0016787">
    <property type="term" value="F:hydrolase activity"/>
    <property type="evidence" value="ECO:0007669"/>
    <property type="project" value="UniProtKB-KW"/>
</dbReference>
<keyword evidence="1" id="KW-0378">Hydrolase</keyword>
<dbReference type="GO" id="GO:0016020">
    <property type="term" value="C:membrane"/>
    <property type="evidence" value="ECO:0007669"/>
    <property type="project" value="TreeGrafter"/>
</dbReference>
<dbReference type="Pfam" id="PF00561">
    <property type="entry name" value="Abhydrolase_1"/>
    <property type="match status" value="1"/>
</dbReference>
<dbReference type="PANTHER" id="PTHR43798">
    <property type="entry name" value="MONOACYLGLYCEROL LIPASE"/>
    <property type="match status" value="1"/>
</dbReference>
<reference evidence="3 4" key="1">
    <citation type="submission" date="2019-07" db="EMBL/GenBank/DDBJ databases">
        <title>Whole genome shotgun sequence of Pseudonocardia sulfidoxydans NBRC 16205.</title>
        <authorList>
            <person name="Hosoyama A."/>
            <person name="Uohara A."/>
            <person name="Ohji S."/>
            <person name="Ichikawa N."/>
        </authorList>
    </citation>
    <scope>NUCLEOTIDE SEQUENCE [LARGE SCALE GENOMIC DNA]</scope>
    <source>
        <strain evidence="3 4">NBRC 16205</strain>
    </source>
</reference>
<dbReference type="InterPro" id="IPR050266">
    <property type="entry name" value="AB_hydrolase_sf"/>
</dbReference>
<evidence type="ECO:0000313" key="4">
    <source>
        <dbReference type="Proteomes" id="UP000321685"/>
    </source>
</evidence>
<name>A0A511DNA5_9PSEU</name>
<dbReference type="RefSeq" id="WP_147114021.1">
    <property type="nucleotide sequence ID" value="NZ_BJVJ01000083.1"/>
</dbReference>
<keyword evidence="4" id="KW-1185">Reference proteome</keyword>
<evidence type="ECO:0000313" key="3">
    <source>
        <dbReference type="EMBL" id="GEL26290.1"/>
    </source>
</evidence>
<protein>
    <submittedName>
        <fullName evidence="3">3-oxoadipate enol-lactonase</fullName>
    </submittedName>
</protein>
<dbReference type="InterPro" id="IPR029058">
    <property type="entry name" value="AB_hydrolase_fold"/>
</dbReference>
<dbReference type="InterPro" id="IPR000073">
    <property type="entry name" value="AB_hydrolase_1"/>
</dbReference>
<accession>A0A511DNA5</accession>
<dbReference type="PRINTS" id="PR00111">
    <property type="entry name" value="ABHYDROLASE"/>
</dbReference>
<organism evidence="3 4">
    <name type="scientific">Pseudonocardia sulfidoxydans NBRC 16205</name>
    <dbReference type="NCBI Taxonomy" id="1223511"/>
    <lineage>
        <taxon>Bacteria</taxon>
        <taxon>Bacillati</taxon>
        <taxon>Actinomycetota</taxon>
        <taxon>Actinomycetes</taxon>
        <taxon>Pseudonocardiales</taxon>
        <taxon>Pseudonocardiaceae</taxon>
        <taxon>Pseudonocardia</taxon>
    </lineage>
</organism>
<dbReference type="PANTHER" id="PTHR43798:SF31">
    <property type="entry name" value="AB HYDROLASE SUPERFAMILY PROTEIN YCLE"/>
    <property type="match status" value="1"/>
</dbReference>
<dbReference type="EMBL" id="BJVJ01000083">
    <property type="protein sequence ID" value="GEL26290.1"/>
    <property type="molecule type" value="Genomic_DNA"/>
</dbReference>
<dbReference type="SUPFAM" id="SSF53474">
    <property type="entry name" value="alpha/beta-Hydrolases"/>
    <property type="match status" value="1"/>
</dbReference>
<dbReference type="OrthoDB" id="9802489at2"/>
<dbReference type="AlphaFoldDB" id="A0A511DNA5"/>
<dbReference type="Proteomes" id="UP000321685">
    <property type="component" value="Unassembled WGS sequence"/>
</dbReference>
<evidence type="ECO:0000259" key="2">
    <source>
        <dbReference type="Pfam" id="PF00561"/>
    </source>
</evidence>
<proteinExistence type="predicted"/>
<sequence length="269" mass="27838">MTATGRIVLAHERHDGGGGGAAPVVLMHSLGADGRMWDAVVERLRPGRDLVVPDSRGHGRSPGGLTVSVEGWVEDLDALLAELAIDTVSLVGVSLGGIQAVAFAAAHPGRVRSLVVADSFVELAPDVAATKIAQLAGQADTLPMAEVADRYVADTFADPVPPGAETVRRAIAAMTPGDYAAAVRACFGVRITHLLPRVAAPTLVLWGDRDAKTPRALSETIRDGIAGARLAVVPDAGHLSNIDNPGAFARLAAEFLDESVTGKGEHRHG</sequence>
<evidence type="ECO:0000256" key="1">
    <source>
        <dbReference type="ARBA" id="ARBA00022801"/>
    </source>
</evidence>
<feature type="domain" description="AB hydrolase-1" evidence="2">
    <location>
        <begin position="23"/>
        <end position="245"/>
    </location>
</feature>
<gene>
    <name evidence="3" type="primary">pcaD</name>
    <name evidence="3" type="ORF">PSU4_52440</name>
</gene>